<evidence type="ECO:0000313" key="2">
    <source>
        <dbReference type="EMBL" id="VFK80698.1"/>
    </source>
</evidence>
<feature type="compositionally biased region" description="Basic and acidic residues" evidence="1">
    <location>
        <begin position="65"/>
        <end position="87"/>
    </location>
</feature>
<accession>A0A451BQY3</accession>
<organism evidence="2">
    <name type="scientific">Candidatus Kentrum sp. SD</name>
    <dbReference type="NCBI Taxonomy" id="2126332"/>
    <lineage>
        <taxon>Bacteria</taxon>
        <taxon>Pseudomonadati</taxon>
        <taxon>Pseudomonadota</taxon>
        <taxon>Gammaproteobacteria</taxon>
        <taxon>Candidatus Kentrum</taxon>
    </lineage>
</organism>
<feature type="compositionally biased region" description="Polar residues" evidence="1">
    <location>
        <begin position="1"/>
        <end position="21"/>
    </location>
</feature>
<feature type="region of interest" description="Disordered" evidence="1">
    <location>
        <begin position="1"/>
        <end position="30"/>
    </location>
</feature>
<proteinExistence type="predicted"/>
<protein>
    <submittedName>
        <fullName evidence="2">Uncharacterized protein</fullName>
    </submittedName>
</protein>
<reference evidence="2" key="1">
    <citation type="submission" date="2019-02" db="EMBL/GenBank/DDBJ databases">
        <authorList>
            <person name="Gruber-Vodicka R. H."/>
            <person name="Seah K. B. B."/>
        </authorList>
    </citation>
    <scope>NUCLEOTIDE SEQUENCE</scope>
    <source>
        <strain evidence="2">BECK_S127</strain>
    </source>
</reference>
<name>A0A451BQY3_9GAMM</name>
<sequence length="87" mass="9681">MLTNTVTGNNSFGNPQGNLSHTGREIPSPKKLAEEAGYDVRKYAELCHKIALEAAAKYGLTHQVWQERRRRDGADGSRLEGQKQRDG</sequence>
<evidence type="ECO:0000256" key="1">
    <source>
        <dbReference type="SAM" id="MobiDB-lite"/>
    </source>
</evidence>
<gene>
    <name evidence="2" type="ORF">BECKSD772D_GA0070982_11436</name>
</gene>
<dbReference type="AlphaFoldDB" id="A0A451BQY3"/>
<dbReference type="EMBL" id="CAADHB010000143">
    <property type="protein sequence ID" value="VFK80698.1"/>
    <property type="molecule type" value="Genomic_DNA"/>
</dbReference>
<feature type="region of interest" description="Disordered" evidence="1">
    <location>
        <begin position="61"/>
        <end position="87"/>
    </location>
</feature>